<evidence type="ECO:0000256" key="1">
    <source>
        <dbReference type="ARBA" id="ARBA00005964"/>
    </source>
</evidence>
<evidence type="ECO:0000256" key="4">
    <source>
        <dbReference type="ARBA" id="ARBA00023157"/>
    </source>
</evidence>
<proteinExistence type="inferred from homology"/>
<dbReference type="SUPFAM" id="SSF53474">
    <property type="entry name" value="alpha/beta-Hydrolases"/>
    <property type="match status" value="1"/>
</dbReference>
<feature type="domain" description="Carboxylesterase type B" evidence="5">
    <location>
        <begin position="13"/>
        <end position="519"/>
    </location>
</feature>
<dbReference type="InterPro" id="IPR000997">
    <property type="entry name" value="Cholinesterase"/>
</dbReference>
<dbReference type="STRING" id="131310.A0A0N4ZVX0"/>
<dbReference type="GO" id="GO:0003990">
    <property type="term" value="F:acetylcholinesterase activity"/>
    <property type="evidence" value="ECO:0007669"/>
    <property type="project" value="TreeGrafter"/>
</dbReference>
<comment type="similarity">
    <text evidence="1">Belongs to the type-B carboxylesterase/lipase family.</text>
</comment>
<reference evidence="7" key="1">
    <citation type="submission" date="2017-02" db="UniProtKB">
        <authorList>
            <consortium name="WormBaseParasite"/>
        </authorList>
    </citation>
    <scope>IDENTIFICATION</scope>
</reference>
<accession>A0A0N4ZVX0</accession>
<evidence type="ECO:0000256" key="2">
    <source>
        <dbReference type="ARBA" id="ARBA00022487"/>
    </source>
</evidence>
<dbReference type="Proteomes" id="UP000038045">
    <property type="component" value="Unplaced"/>
</dbReference>
<sequence>MYISLKHFKKINGTTIRQYLGIPFARPPVNQSRFGKPQTYKPKKNIILNATTPARPCMQALEPRGFESRYFNESRMNQSEDCLQLNMWVPNKISSKNKQKSGVLVFIFGDGFRFGSPSLDLYNGSILAAKTGLIVVNLNYRLGIFGFAYMSYGTNVTGNMGLLDQQMGLKWVYENIEKFGGDRNNITLWGQGYGAISAAAHLYSVGSEKYFKKIILMSGSANSMLGMQLNTVVDTKTRQVAQSLGCNNYLGHKNNFECMLKKSAENITKHAENYSAHIYMPSTVGFSIIPNDTVFFKGSFYNKYLKGKIKRDVDVLLGLPIKDGAFFLPTLKEASRFGCKYDKMFEYNQTTCKMNYTTLLDFLNVTRLALQLNDTSYDYIKQHYSHPNATGSFKLNATKFLTDMCFRCHLIDFAKNLDNHIARKRVIYTYLFNMSSYDNHWPDWMVSTHGDELPYAFGLPFRRPDLYNNNETIINEEKALSLKIMKMIKKFTEKSGFYENWPQFDDVKRKGILIDRDFKPDKNVTIINDMETFKCKRLLPLLPKHLAEYTKIIG</sequence>
<evidence type="ECO:0000256" key="3">
    <source>
        <dbReference type="ARBA" id="ARBA00022801"/>
    </source>
</evidence>
<dbReference type="PANTHER" id="PTHR43918:SF15">
    <property type="entry name" value="CARBOXYLIC ESTER HYDROLASE"/>
    <property type="match status" value="1"/>
</dbReference>
<keyword evidence="4" id="KW-1015">Disulfide bond</keyword>
<dbReference type="AlphaFoldDB" id="A0A0N4ZVX0"/>
<keyword evidence="2" id="KW-0719">Serine esterase</keyword>
<dbReference type="GO" id="GO:0019695">
    <property type="term" value="P:choline metabolic process"/>
    <property type="evidence" value="ECO:0007669"/>
    <property type="project" value="TreeGrafter"/>
</dbReference>
<dbReference type="GO" id="GO:0005886">
    <property type="term" value="C:plasma membrane"/>
    <property type="evidence" value="ECO:0007669"/>
    <property type="project" value="TreeGrafter"/>
</dbReference>
<dbReference type="Pfam" id="PF00135">
    <property type="entry name" value="COesterase"/>
    <property type="match status" value="1"/>
</dbReference>
<keyword evidence="6" id="KW-1185">Reference proteome</keyword>
<protein>
    <submittedName>
        <fullName evidence="7">Acetylcholinesterase</fullName>
    </submittedName>
</protein>
<dbReference type="WBParaSite" id="PTRK_0001275300.1">
    <property type="protein sequence ID" value="PTRK_0001275300.1"/>
    <property type="gene ID" value="PTRK_0001275300"/>
</dbReference>
<dbReference type="GO" id="GO:0006581">
    <property type="term" value="P:acetylcholine catabolic process"/>
    <property type="evidence" value="ECO:0007669"/>
    <property type="project" value="TreeGrafter"/>
</dbReference>
<evidence type="ECO:0000313" key="6">
    <source>
        <dbReference type="Proteomes" id="UP000038045"/>
    </source>
</evidence>
<organism evidence="6 7">
    <name type="scientific">Parastrongyloides trichosuri</name>
    <name type="common">Possum-specific nematode worm</name>
    <dbReference type="NCBI Taxonomy" id="131310"/>
    <lineage>
        <taxon>Eukaryota</taxon>
        <taxon>Metazoa</taxon>
        <taxon>Ecdysozoa</taxon>
        <taxon>Nematoda</taxon>
        <taxon>Chromadorea</taxon>
        <taxon>Rhabditida</taxon>
        <taxon>Tylenchina</taxon>
        <taxon>Panagrolaimomorpha</taxon>
        <taxon>Strongyloidoidea</taxon>
        <taxon>Strongyloididae</taxon>
        <taxon>Parastrongyloides</taxon>
    </lineage>
</organism>
<dbReference type="GO" id="GO:0005615">
    <property type="term" value="C:extracellular space"/>
    <property type="evidence" value="ECO:0007669"/>
    <property type="project" value="TreeGrafter"/>
</dbReference>
<dbReference type="PANTHER" id="PTHR43918">
    <property type="entry name" value="ACETYLCHOLINESTERASE"/>
    <property type="match status" value="1"/>
</dbReference>
<dbReference type="Gene3D" id="3.40.50.1820">
    <property type="entry name" value="alpha/beta hydrolase"/>
    <property type="match status" value="1"/>
</dbReference>
<dbReference type="InterPro" id="IPR029058">
    <property type="entry name" value="AB_hydrolase_fold"/>
</dbReference>
<evidence type="ECO:0000259" key="5">
    <source>
        <dbReference type="Pfam" id="PF00135"/>
    </source>
</evidence>
<dbReference type="PRINTS" id="PR00878">
    <property type="entry name" value="CHOLNESTRASE"/>
</dbReference>
<evidence type="ECO:0000313" key="7">
    <source>
        <dbReference type="WBParaSite" id="PTRK_0001275300.1"/>
    </source>
</evidence>
<name>A0A0N4ZVX0_PARTI</name>
<keyword evidence="3" id="KW-0378">Hydrolase</keyword>
<dbReference type="InterPro" id="IPR002018">
    <property type="entry name" value="CarbesteraseB"/>
</dbReference>
<dbReference type="InterPro" id="IPR050654">
    <property type="entry name" value="AChE-related_enzymes"/>
</dbReference>